<name>A0A847CZA9_9BACT</name>
<feature type="transmembrane region" description="Helical" evidence="1">
    <location>
        <begin position="65"/>
        <end position="84"/>
    </location>
</feature>
<comment type="caution">
    <text evidence="2">The sequence shown here is derived from an EMBL/GenBank/DDBJ whole genome shotgun (WGS) entry which is preliminary data.</text>
</comment>
<evidence type="ECO:0000256" key="1">
    <source>
        <dbReference type="SAM" id="Phobius"/>
    </source>
</evidence>
<proteinExistence type="predicted"/>
<evidence type="ECO:0000313" key="2">
    <source>
        <dbReference type="EMBL" id="NLD25049.1"/>
    </source>
</evidence>
<keyword evidence="1" id="KW-1133">Transmembrane helix</keyword>
<keyword evidence="1" id="KW-0812">Transmembrane</keyword>
<protein>
    <submittedName>
        <fullName evidence="2">Uncharacterized protein</fullName>
    </submittedName>
</protein>
<dbReference type="EMBL" id="JAAZBX010000001">
    <property type="protein sequence ID" value="NLD25049.1"/>
    <property type="molecule type" value="Genomic_DNA"/>
</dbReference>
<dbReference type="AlphaFoldDB" id="A0A847CZA9"/>
<reference evidence="2 3" key="1">
    <citation type="journal article" date="2020" name="Biotechnol. Biofuels">
        <title>New insights from the biogas microbiome by comprehensive genome-resolved metagenomics of nearly 1600 species originating from multiple anaerobic digesters.</title>
        <authorList>
            <person name="Campanaro S."/>
            <person name="Treu L."/>
            <person name="Rodriguez-R L.M."/>
            <person name="Kovalovszki A."/>
            <person name="Ziels R.M."/>
            <person name="Maus I."/>
            <person name="Zhu X."/>
            <person name="Kougias P.G."/>
            <person name="Basile A."/>
            <person name="Luo G."/>
            <person name="Schluter A."/>
            <person name="Konstantinidis K.T."/>
            <person name="Angelidaki I."/>
        </authorList>
    </citation>
    <scope>NUCLEOTIDE SEQUENCE [LARGE SCALE GENOMIC DNA]</scope>
    <source>
        <strain evidence="2">AS06rmzACSIP_65</strain>
    </source>
</reference>
<evidence type="ECO:0000313" key="3">
    <source>
        <dbReference type="Proteomes" id="UP000545876"/>
    </source>
</evidence>
<sequence length="90" mass="10385">MSETLENIVLWLTFALVMITLVLSVMRLKGFLKETKNLRIMIIVLYILLGVLHIIGTTIQQSRLIIILDAVFGIIWLILAYLEIRHPVVR</sequence>
<organism evidence="2 3">
    <name type="scientific">Candidatus Dojkabacteria bacterium</name>
    <dbReference type="NCBI Taxonomy" id="2099670"/>
    <lineage>
        <taxon>Bacteria</taxon>
        <taxon>Candidatus Dojkabacteria</taxon>
    </lineage>
</organism>
<feature type="transmembrane region" description="Helical" evidence="1">
    <location>
        <begin position="38"/>
        <end position="59"/>
    </location>
</feature>
<accession>A0A847CZA9</accession>
<feature type="transmembrane region" description="Helical" evidence="1">
    <location>
        <begin position="6"/>
        <end position="26"/>
    </location>
</feature>
<keyword evidence="1" id="KW-0472">Membrane</keyword>
<gene>
    <name evidence="2" type="ORF">GX656_00180</name>
</gene>
<dbReference type="Proteomes" id="UP000545876">
    <property type="component" value="Unassembled WGS sequence"/>
</dbReference>